<gene>
    <name evidence="6" type="ORF">EC973_006508</name>
</gene>
<dbReference type="OrthoDB" id="5585746at2759"/>
<feature type="transmembrane region" description="Helical" evidence="5">
    <location>
        <begin position="189"/>
        <end position="212"/>
    </location>
</feature>
<reference evidence="6" key="1">
    <citation type="submission" date="2020-01" db="EMBL/GenBank/DDBJ databases">
        <title>Genome Sequencing of Three Apophysomyces-Like Fungal Strains Confirms a Novel Fungal Genus in the Mucoromycota with divergent Burkholderia-like Endosymbiotic Bacteria.</title>
        <authorList>
            <person name="Stajich J.E."/>
            <person name="Macias A.M."/>
            <person name="Carter-House D."/>
            <person name="Lovett B."/>
            <person name="Kasson L.R."/>
            <person name="Berry K."/>
            <person name="Grigoriev I."/>
            <person name="Chang Y."/>
            <person name="Spatafora J."/>
            <person name="Kasson M.T."/>
        </authorList>
    </citation>
    <scope>NUCLEOTIDE SEQUENCE</scope>
    <source>
        <strain evidence="6">NRRL A-21654</strain>
    </source>
</reference>
<dbReference type="Proteomes" id="UP000605846">
    <property type="component" value="Unassembled WGS sequence"/>
</dbReference>
<evidence type="ECO:0000256" key="3">
    <source>
        <dbReference type="ARBA" id="ARBA00022989"/>
    </source>
</evidence>
<dbReference type="Pfam" id="PF03006">
    <property type="entry name" value="HlyIII"/>
    <property type="match status" value="1"/>
</dbReference>
<evidence type="ECO:0000256" key="1">
    <source>
        <dbReference type="ARBA" id="ARBA00004141"/>
    </source>
</evidence>
<name>A0A8H7ERM3_9FUNG</name>
<feature type="transmembrane region" description="Helical" evidence="5">
    <location>
        <begin position="135"/>
        <end position="155"/>
    </location>
</feature>
<keyword evidence="3 5" id="KW-1133">Transmembrane helix</keyword>
<comment type="caution">
    <text evidence="6">The sequence shown here is derived from an EMBL/GenBank/DDBJ whole genome shotgun (WGS) entry which is preliminary data.</text>
</comment>
<evidence type="ECO:0000256" key="2">
    <source>
        <dbReference type="ARBA" id="ARBA00022692"/>
    </source>
</evidence>
<keyword evidence="7" id="KW-1185">Reference proteome</keyword>
<feature type="transmembrane region" description="Helical" evidence="5">
    <location>
        <begin position="167"/>
        <end position="183"/>
    </location>
</feature>
<dbReference type="EMBL" id="JABAYA010000041">
    <property type="protein sequence ID" value="KAF7728227.1"/>
    <property type="molecule type" value="Genomic_DNA"/>
</dbReference>
<sequence length="213" mass="23460">MKSSVLGSVDVVDDMAGSVLSGHHNRRHSMAMTTSIASLTAPYTRSRSHSTSSVPLCPPSLAAHLLASVNSTIKEMEDADTTGFLKYVDDQVHETWDSAKAVMVGAQRLLRFHELPQERQENQYVLTGPVARMRYMVFTGFVGSIGIVTPFFKFWDTKPYRPLRISVFLAMAFSSIVPVLHLVSLKGALLTLAFLKFAGVSVTMYLLGVVFCK</sequence>
<comment type="subcellular location">
    <subcellularLocation>
        <location evidence="1">Membrane</location>
        <topology evidence="1">Multi-pass membrane protein</topology>
    </subcellularLocation>
</comment>
<keyword evidence="4 5" id="KW-0472">Membrane</keyword>
<evidence type="ECO:0000256" key="4">
    <source>
        <dbReference type="ARBA" id="ARBA00023136"/>
    </source>
</evidence>
<protein>
    <submittedName>
        <fullName evidence="6">Uncharacterized protein</fullName>
    </submittedName>
</protein>
<evidence type="ECO:0000313" key="6">
    <source>
        <dbReference type="EMBL" id="KAF7728227.1"/>
    </source>
</evidence>
<proteinExistence type="predicted"/>
<organism evidence="6 7">
    <name type="scientific">Apophysomyces ossiformis</name>
    <dbReference type="NCBI Taxonomy" id="679940"/>
    <lineage>
        <taxon>Eukaryota</taxon>
        <taxon>Fungi</taxon>
        <taxon>Fungi incertae sedis</taxon>
        <taxon>Mucoromycota</taxon>
        <taxon>Mucoromycotina</taxon>
        <taxon>Mucoromycetes</taxon>
        <taxon>Mucorales</taxon>
        <taxon>Mucorineae</taxon>
        <taxon>Mucoraceae</taxon>
        <taxon>Apophysomyces</taxon>
    </lineage>
</organism>
<evidence type="ECO:0000256" key="5">
    <source>
        <dbReference type="SAM" id="Phobius"/>
    </source>
</evidence>
<keyword evidence="2 5" id="KW-0812">Transmembrane</keyword>
<dbReference type="GO" id="GO:0016020">
    <property type="term" value="C:membrane"/>
    <property type="evidence" value="ECO:0007669"/>
    <property type="project" value="UniProtKB-SubCell"/>
</dbReference>
<evidence type="ECO:0000313" key="7">
    <source>
        <dbReference type="Proteomes" id="UP000605846"/>
    </source>
</evidence>
<dbReference type="AlphaFoldDB" id="A0A8H7ERM3"/>
<dbReference type="InterPro" id="IPR004254">
    <property type="entry name" value="AdipoR/HlyIII-related"/>
</dbReference>
<accession>A0A8H7ERM3</accession>